<dbReference type="Gramene" id="KMS65069">
    <property type="protein sequence ID" value="KMS65069"/>
    <property type="gene ID" value="BVRB_039760"/>
</dbReference>
<protein>
    <submittedName>
        <fullName evidence="2">Uncharacterized protein</fullName>
    </submittedName>
</protein>
<sequence>MKRGCQSLQEVLEQLSTQYEEQQRECTRLETAAERRLKLANLVSIGLANSKSHPFQSVRFYYHEPDKIAQVCFIAPLVIAHSNASYRRRLID</sequence>
<dbReference type="EMBL" id="KQ115346">
    <property type="protein sequence ID" value="KMS65069.1"/>
    <property type="molecule type" value="Genomic_DNA"/>
</dbReference>
<feature type="coiled-coil region" evidence="1">
    <location>
        <begin position="5"/>
        <end position="32"/>
    </location>
</feature>
<accession>A0A0J7YNA6</accession>
<organism evidence="2 3">
    <name type="scientific">Beta vulgaris subsp. vulgaris</name>
    <name type="common">Beet</name>
    <dbReference type="NCBI Taxonomy" id="3555"/>
    <lineage>
        <taxon>Eukaryota</taxon>
        <taxon>Viridiplantae</taxon>
        <taxon>Streptophyta</taxon>
        <taxon>Embryophyta</taxon>
        <taxon>Tracheophyta</taxon>
        <taxon>Spermatophyta</taxon>
        <taxon>Magnoliopsida</taxon>
        <taxon>eudicotyledons</taxon>
        <taxon>Gunneridae</taxon>
        <taxon>Pentapetalae</taxon>
        <taxon>Caryophyllales</taxon>
        <taxon>Chenopodiaceae</taxon>
        <taxon>Betoideae</taxon>
        <taxon>Beta</taxon>
    </lineage>
</organism>
<dbReference type="Proteomes" id="UP000035740">
    <property type="component" value="Unassembled WGS sequence"/>
</dbReference>
<dbReference type="OrthoDB" id="10675443at2759"/>
<keyword evidence="1" id="KW-0175">Coiled coil</keyword>
<dbReference type="AlphaFoldDB" id="A0A0J7YNA6"/>
<reference evidence="2 3" key="1">
    <citation type="journal article" date="2014" name="Nature">
        <title>The genome of the recently domesticated crop plant sugar beet (Beta vulgaris).</title>
        <authorList>
            <person name="Dohm J.C."/>
            <person name="Minoche A.E."/>
            <person name="Holtgrawe D."/>
            <person name="Capella-Gutierrez S."/>
            <person name="Zakrzewski F."/>
            <person name="Tafer H."/>
            <person name="Rupp O."/>
            <person name="Sorensen T.R."/>
            <person name="Stracke R."/>
            <person name="Reinhardt R."/>
            <person name="Goesmann A."/>
            <person name="Kraft T."/>
            <person name="Schulz B."/>
            <person name="Stadler P.F."/>
            <person name="Schmidt T."/>
            <person name="Gabaldon T."/>
            <person name="Lehrach H."/>
            <person name="Weisshaar B."/>
            <person name="Himmelbauer H."/>
        </authorList>
    </citation>
    <scope>NUCLEOTIDE SEQUENCE [LARGE SCALE GENOMIC DNA]</scope>
    <source>
        <tissue evidence="2">Taproot</tissue>
    </source>
</reference>
<keyword evidence="3" id="KW-1185">Reference proteome</keyword>
<name>A0A0J7YNA6_BETVV</name>
<evidence type="ECO:0000313" key="3">
    <source>
        <dbReference type="Proteomes" id="UP000035740"/>
    </source>
</evidence>
<gene>
    <name evidence="2" type="ORF">BVRB_039760</name>
</gene>
<evidence type="ECO:0000256" key="1">
    <source>
        <dbReference type="SAM" id="Coils"/>
    </source>
</evidence>
<evidence type="ECO:0000313" key="2">
    <source>
        <dbReference type="EMBL" id="KMS65069.1"/>
    </source>
</evidence>
<proteinExistence type="predicted"/>